<dbReference type="OrthoDB" id="9813395at2"/>
<dbReference type="PANTHER" id="PTHR10088:SF4">
    <property type="entry name" value="GLUCOKINASE REGULATORY PROTEIN"/>
    <property type="match status" value="1"/>
</dbReference>
<evidence type="ECO:0000256" key="10">
    <source>
        <dbReference type="ARBA" id="ARBA00077905"/>
    </source>
</evidence>
<dbReference type="GO" id="GO:0016835">
    <property type="term" value="F:carbon-oxygen lyase activity"/>
    <property type="evidence" value="ECO:0007669"/>
    <property type="project" value="UniProtKB-UniRule"/>
</dbReference>
<keyword evidence="3 12" id="KW-0119">Carbohydrate metabolism</keyword>
<comment type="similarity">
    <text evidence="7 12">Belongs to the GCKR-like family. MurNAc-6-P etherase subfamily.</text>
</comment>
<name>A0A0D6ZEB1_9BACI</name>
<dbReference type="AlphaFoldDB" id="A0A0D6ZEB1"/>
<dbReference type="GO" id="GO:0009254">
    <property type="term" value="P:peptidoglycan turnover"/>
    <property type="evidence" value="ECO:0007669"/>
    <property type="project" value="TreeGrafter"/>
</dbReference>
<comment type="subunit">
    <text evidence="1 12">Homodimer.</text>
</comment>
<dbReference type="PROSITE" id="PS51464">
    <property type="entry name" value="SIS"/>
    <property type="match status" value="1"/>
</dbReference>
<dbReference type="GO" id="GO:0046348">
    <property type="term" value="P:amino sugar catabolic process"/>
    <property type="evidence" value="ECO:0007669"/>
    <property type="project" value="InterPro"/>
</dbReference>
<dbReference type="PANTHER" id="PTHR10088">
    <property type="entry name" value="GLUCOKINASE REGULATORY PROTEIN"/>
    <property type="match status" value="1"/>
</dbReference>
<dbReference type="Gene3D" id="1.10.8.1080">
    <property type="match status" value="1"/>
</dbReference>
<evidence type="ECO:0000256" key="8">
    <source>
        <dbReference type="ARBA" id="ARBA00067056"/>
    </source>
</evidence>
<dbReference type="RefSeq" id="WP_044390328.1">
    <property type="nucleotide sequence ID" value="NZ_JXIQ01000003.1"/>
</dbReference>
<dbReference type="NCBIfam" id="TIGR00274">
    <property type="entry name" value="N-acetylmuramic acid 6-phosphate etherase"/>
    <property type="match status" value="1"/>
</dbReference>
<dbReference type="HAMAP" id="MF_00068">
    <property type="entry name" value="MurQ"/>
    <property type="match status" value="1"/>
</dbReference>
<dbReference type="PATRIC" id="fig|285983.3.peg.3628"/>
<gene>
    <name evidence="12 14" type="primary">murQ</name>
    <name evidence="14" type="ORF">UB32_00555</name>
</gene>
<dbReference type="SUPFAM" id="SSF53697">
    <property type="entry name" value="SIS domain"/>
    <property type="match status" value="1"/>
</dbReference>
<evidence type="ECO:0000256" key="1">
    <source>
        <dbReference type="ARBA" id="ARBA00011738"/>
    </source>
</evidence>
<evidence type="ECO:0000256" key="2">
    <source>
        <dbReference type="ARBA" id="ARBA00023239"/>
    </source>
</evidence>
<dbReference type="InterPro" id="IPR005488">
    <property type="entry name" value="Etherase_MurQ"/>
</dbReference>
<comment type="catalytic activity">
    <reaction evidence="4 12">
        <text>N-acetyl-D-muramate 6-phosphate + H2O = N-acetyl-D-glucosamine 6-phosphate + (R)-lactate</text>
        <dbReference type="Rhea" id="RHEA:26410"/>
        <dbReference type="ChEBI" id="CHEBI:15377"/>
        <dbReference type="ChEBI" id="CHEBI:16004"/>
        <dbReference type="ChEBI" id="CHEBI:57513"/>
        <dbReference type="ChEBI" id="CHEBI:58722"/>
        <dbReference type="EC" id="4.2.1.126"/>
    </reaction>
</comment>
<sequence length="305" mass="33620">MELSNLTTEKRNQASTNLDQMATMEILQTINKEDKTVADAVEMVLPTVNVVVEKIVESLNKGGRLFYIGAGTSGRIGMMDASECPPTFLTDPETVQTVMSGGNNAFFRAVENAEDNEQQGELDLKLKNLTKNDVVIGITASGRTPYPIGGIKYAKTNGAYTVGLSSNKNSLINDYTDQGIEVVVGPEVLTGSTRMKAATAHKMILNMISTTVMVKLGKVYQNLMVDVNASNYKLRERAKIIVMEITNESYEKAEEILNQTNFEVKPAIVMCQTNSTYQEALVALEECKGNVRKTISYLFNKKMER</sequence>
<keyword evidence="15" id="KW-1185">Reference proteome</keyword>
<comment type="caution">
    <text evidence="14">The sequence shown here is derived from an EMBL/GenBank/DDBJ whole genome shotgun (WGS) entry which is preliminary data.</text>
</comment>
<comment type="pathway">
    <text evidence="5">Amino-sugar metabolism; 1,6-anhydro-N-acetylmuramate degradation.</text>
</comment>
<dbReference type="FunFam" id="3.40.50.10490:FF:000014">
    <property type="entry name" value="N-acetylmuramic acid 6-phosphate etherase"/>
    <property type="match status" value="1"/>
</dbReference>
<dbReference type="NCBIfam" id="NF003915">
    <property type="entry name" value="PRK05441.1"/>
    <property type="match status" value="1"/>
</dbReference>
<comment type="pathway">
    <text evidence="6">Cell wall biogenesis.</text>
</comment>
<dbReference type="NCBIfam" id="NF009222">
    <property type="entry name" value="PRK12570.1"/>
    <property type="match status" value="1"/>
</dbReference>
<evidence type="ECO:0000256" key="9">
    <source>
        <dbReference type="ARBA" id="ARBA00070061"/>
    </source>
</evidence>
<comment type="function">
    <text evidence="12">Specifically catalyzes the cleavage of the D-lactyl ether substituent of MurNAc 6-phosphate, producing GlcNAc 6-phosphate and D-lactate.</text>
</comment>
<feature type="active site" evidence="12">
    <location>
        <position position="114"/>
    </location>
</feature>
<reference evidence="14 15" key="1">
    <citation type="submission" date="2015-01" db="EMBL/GenBank/DDBJ databases">
        <title>Draft genome sequences of the supercritical CO2 tolerant bacteria Bacillus subterraneus MITOT1 and Bacillus cereus MIT0214.</title>
        <authorList>
            <person name="Peet K.C."/>
            <person name="Thompson J.R."/>
        </authorList>
    </citation>
    <scope>NUCLEOTIDE SEQUENCE [LARGE SCALE GENOMIC DNA]</scope>
    <source>
        <strain evidence="14 15">MITOT1</strain>
    </source>
</reference>
<dbReference type="SUPFAM" id="SSF46934">
    <property type="entry name" value="UBA-like"/>
    <property type="match status" value="1"/>
</dbReference>
<feature type="domain" description="SIS" evidence="13">
    <location>
        <begin position="55"/>
        <end position="218"/>
    </location>
</feature>
<dbReference type="FunFam" id="1.10.8.1080:FF:000001">
    <property type="entry name" value="N-acetylmuramic acid 6-phosphate etherase"/>
    <property type="match status" value="1"/>
</dbReference>
<dbReference type="UniPathway" id="UPA00342"/>
<dbReference type="EC" id="4.2.1.126" evidence="8 12"/>
<dbReference type="InterPro" id="IPR009060">
    <property type="entry name" value="UBA-like_sf"/>
</dbReference>
<feature type="active site" description="Proton donor" evidence="12">
    <location>
        <position position="83"/>
    </location>
</feature>
<evidence type="ECO:0000313" key="15">
    <source>
        <dbReference type="Proteomes" id="UP000032512"/>
    </source>
</evidence>
<evidence type="ECO:0000256" key="5">
    <source>
        <dbReference type="ARBA" id="ARBA00060595"/>
    </source>
</evidence>
<dbReference type="CDD" id="cd05007">
    <property type="entry name" value="SIS_Etherase"/>
    <property type="match status" value="1"/>
</dbReference>
<dbReference type="EMBL" id="JXIQ01000003">
    <property type="protein sequence ID" value="KIY23857.1"/>
    <property type="molecule type" value="Genomic_DNA"/>
</dbReference>
<dbReference type="InterPro" id="IPR040190">
    <property type="entry name" value="MURQ/GCKR"/>
</dbReference>
<dbReference type="Gene3D" id="3.40.50.10490">
    <property type="entry name" value="Glucose-6-phosphate isomerase like protein, domain 1"/>
    <property type="match status" value="1"/>
</dbReference>
<proteinExistence type="inferred from homology"/>
<dbReference type="InterPro" id="IPR005486">
    <property type="entry name" value="Glucokinase_regulatory_CS"/>
</dbReference>
<evidence type="ECO:0000256" key="7">
    <source>
        <dbReference type="ARBA" id="ARBA00061234"/>
    </source>
</evidence>
<evidence type="ECO:0000256" key="3">
    <source>
        <dbReference type="ARBA" id="ARBA00023277"/>
    </source>
</evidence>
<evidence type="ECO:0000256" key="4">
    <source>
        <dbReference type="ARBA" id="ARBA00051747"/>
    </source>
</evidence>
<evidence type="ECO:0000256" key="12">
    <source>
        <dbReference type="HAMAP-Rule" id="MF_00068"/>
    </source>
</evidence>
<dbReference type="PROSITE" id="PS01272">
    <property type="entry name" value="GCKR"/>
    <property type="match status" value="1"/>
</dbReference>
<evidence type="ECO:0000259" key="13">
    <source>
        <dbReference type="PROSITE" id="PS51464"/>
    </source>
</evidence>
<comment type="miscellaneous">
    <text evidence="12">A lyase-type mechanism (elimination/hydration) is suggested for the cleavage of the lactyl ether bond of MurNAc 6-phosphate, with the formation of an alpha,beta-unsaturated aldehyde intermediate with (E)-stereochemistry, followed by the syn addition of water to give product.</text>
</comment>
<keyword evidence="2 12" id="KW-0456">Lyase</keyword>
<dbReference type="InterPro" id="IPR046348">
    <property type="entry name" value="SIS_dom_sf"/>
</dbReference>
<accession>A0A0D6ZEB1</accession>
<protein>
    <recommendedName>
        <fullName evidence="9 12">N-acetylmuramic acid 6-phosphate etherase</fullName>
        <shortName evidence="12">MurNAc-6-P etherase</shortName>
        <ecNumber evidence="8 12">4.2.1.126</ecNumber>
    </recommendedName>
    <alternativeName>
        <fullName evidence="11 12">N-acetylmuramic acid 6-phosphate hydrolase</fullName>
    </alternativeName>
    <alternativeName>
        <fullName evidence="10 12">N-acetylmuramic acid 6-phosphate lyase</fullName>
    </alternativeName>
</protein>
<organism evidence="14 15">
    <name type="scientific">Mesobacillus subterraneus</name>
    <dbReference type="NCBI Taxonomy" id="285983"/>
    <lineage>
        <taxon>Bacteria</taxon>
        <taxon>Bacillati</taxon>
        <taxon>Bacillota</taxon>
        <taxon>Bacilli</taxon>
        <taxon>Bacillales</taxon>
        <taxon>Bacillaceae</taxon>
        <taxon>Mesobacillus</taxon>
    </lineage>
</organism>
<comment type="pathway">
    <text evidence="12">Amino-sugar metabolism; N-acetylmuramate degradation.</text>
</comment>
<evidence type="ECO:0000313" key="14">
    <source>
        <dbReference type="EMBL" id="KIY23857.1"/>
    </source>
</evidence>
<dbReference type="Pfam" id="PF22645">
    <property type="entry name" value="GKRP_SIS_N"/>
    <property type="match status" value="1"/>
</dbReference>
<dbReference type="Proteomes" id="UP000032512">
    <property type="component" value="Unassembled WGS sequence"/>
</dbReference>
<dbReference type="InterPro" id="IPR001347">
    <property type="entry name" value="SIS_dom"/>
</dbReference>
<dbReference type="GO" id="GO:0016803">
    <property type="term" value="F:ether hydrolase activity"/>
    <property type="evidence" value="ECO:0007669"/>
    <property type="project" value="TreeGrafter"/>
</dbReference>
<dbReference type="GO" id="GO:0097367">
    <property type="term" value="F:carbohydrate derivative binding"/>
    <property type="evidence" value="ECO:0007669"/>
    <property type="project" value="InterPro"/>
</dbReference>
<evidence type="ECO:0000256" key="6">
    <source>
        <dbReference type="ARBA" id="ARBA00060672"/>
    </source>
</evidence>
<evidence type="ECO:0000256" key="11">
    <source>
        <dbReference type="ARBA" id="ARBA00084049"/>
    </source>
</evidence>
<dbReference type="GO" id="GO:0097173">
    <property type="term" value="P:N-acetylmuramic acid catabolic process"/>
    <property type="evidence" value="ECO:0007669"/>
    <property type="project" value="UniProtKB-UniPathway"/>
</dbReference>